<dbReference type="AlphaFoldDB" id="A0A263BXJ9"/>
<evidence type="ECO:0008006" key="3">
    <source>
        <dbReference type="Google" id="ProtNLM"/>
    </source>
</evidence>
<evidence type="ECO:0000313" key="1">
    <source>
        <dbReference type="EMBL" id="OZM58308.1"/>
    </source>
</evidence>
<sequence length="237" mass="26632">MKNKIEAIVREVVLNYFKEKNGQHKKLLILLNYETPNQNEVWDLVGTLSKTYDVTLCVSEKWTTVPNTINVAEVIAIDGLTDQTMTEMASNVDALFLPTISYGFLAKLAMTIDDEKALALCIHFQLVGKKLIVAKDAIARKGEQKLLMPHSIQERISTYISQLVKDGVSVLKMKEVEKWLQQNVDAIQVKKPVLLAKHIVEIAEEGDNELQLSKNTVISPLGKDMARELGISLKMKE</sequence>
<proteinExistence type="predicted"/>
<dbReference type="Proteomes" id="UP000217083">
    <property type="component" value="Unassembled WGS sequence"/>
</dbReference>
<accession>A0A263BXJ9</accession>
<evidence type="ECO:0000313" key="2">
    <source>
        <dbReference type="Proteomes" id="UP000217083"/>
    </source>
</evidence>
<protein>
    <recommendedName>
        <fullName evidence="3">Flavoprotein domain-containing protein</fullName>
    </recommendedName>
</protein>
<gene>
    <name evidence="1" type="ORF">CIB95_01685</name>
</gene>
<dbReference type="EMBL" id="NPIA01000001">
    <property type="protein sequence ID" value="OZM58308.1"/>
    <property type="molecule type" value="Genomic_DNA"/>
</dbReference>
<dbReference type="RefSeq" id="WP_094920977.1">
    <property type="nucleotide sequence ID" value="NZ_NPIA01000001.1"/>
</dbReference>
<name>A0A263BXJ9_9BACI</name>
<keyword evidence="2" id="KW-1185">Reference proteome</keyword>
<reference evidence="2" key="1">
    <citation type="submission" date="2017-08" db="EMBL/GenBank/DDBJ databases">
        <authorList>
            <person name="Huang Z."/>
        </authorList>
    </citation>
    <scope>NUCLEOTIDE SEQUENCE [LARGE SCALE GENOMIC DNA]</scope>
    <source>
        <strain evidence="2">SA5d-4</strain>
    </source>
</reference>
<comment type="caution">
    <text evidence="1">The sequence shown here is derived from an EMBL/GenBank/DDBJ whole genome shotgun (WGS) entry which is preliminary data.</text>
</comment>
<reference evidence="1 2" key="2">
    <citation type="submission" date="2017-09" db="EMBL/GenBank/DDBJ databases">
        <title>Bacillus patelloidae sp. nov., isolated from the intestinal tract of a marine limpet.</title>
        <authorList>
            <person name="Liu R."/>
            <person name="Dong C."/>
            <person name="Shao Z."/>
        </authorList>
    </citation>
    <scope>NUCLEOTIDE SEQUENCE [LARGE SCALE GENOMIC DNA]</scope>
    <source>
        <strain evidence="1 2">SA5d-4</strain>
    </source>
</reference>
<organism evidence="1 2">
    <name type="scientific">Lottiidibacillus patelloidae</name>
    <dbReference type="NCBI Taxonomy" id="2670334"/>
    <lineage>
        <taxon>Bacteria</taxon>
        <taxon>Bacillati</taxon>
        <taxon>Bacillota</taxon>
        <taxon>Bacilli</taxon>
        <taxon>Bacillales</taxon>
        <taxon>Bacillaceae</taxon>
        <taxon>Lottiidibacillus</taxon>
    </lineage>
</organism>